<dbReference type="PANTHER" id="PTHR43881:SF1">
    <property type="entry name" value="GAMMA-GLUTAMYLTRANSPEPTIDASE (AFU_ORTHOLOGUE AFUA_4G13580)"/>
    <property type="match status" value="1"/>
</dbReference>
<name>A0ABM7D803_9BURK</name>
<dbReference type="InterPro" id="IPR052896">
    <property type="entry name" value="GGT-like_enzyme"/>
</dbReference>
<dbReference type="Gene3D" id="3.60.20.40">
    <property type="match status" value="1"/>
</dbReference>
<dbReference type="RefSeq" id="WP_071039721.1">
    <property type="nucleotide sequence ID" value="NZ_CP017755.1"/>
</dbReference>
<gene>
    <name evidence="1" type="ORF">BKK80_25020</name>
</gene>
<dbReference type="Pfam" id="PF01019">
    <property type="entry name" value="G_glu_transpept"/>
    <property type="match status" value="1"/>
</dbReference>
<dbReference type="Gene3D" id="1.10.246.130">
    <property type="match status" value="1"/>
</dbReference>
<accession>A0ABM7D803</accession>
<dbReference type="PRINTS" id="PR01210">
    <property type="entry name" value="GGTRANSPTASE"/>
</dbReference>
<reference evidence="1 2" key="1">
    <citation type="submission" date="2016-10" db="EMBL/GenBank/DDBJ databases">
        <title>Complete genome sequences of three Cupriavidus strains isolated from various Malaysian environments.</title>
        <authorList>
            <person name="Abdullah A.A.-A."/>
            <person name="Shafie N.A.H."/>
            <person name="Lau N.S."/>
        </authorList>
    </citation>
    <scope>NUCLEOTIDE SEQUENCE [LARGE SCALE GENOMIC DNA]</scope>
    <source>
        <strain evidence="1 2">USMAA1020</strain>
    </source>
</reference>
<dbReference type="InterPro" id="IPR029055">
    <property type="entry name" value="Ntn_hydrolases_N"/>
</dbReference>
<dbReference type="InterPro" id="IPR043137">
    <property type="entry name" value="GGT_ssub_C"/>
</dbReference>
<dbReference type="InterPro" id="IPR043138">
    <property type="entry name" value="GGT_lsub"/>
</dbReference>
<sequence length="532" mass="54747">MATSFQAIAPARCPAARATVHGDEMVVASQPLAAQAGLEMLVLGGNAADAAIAAAAAIAVVEPTNNSLGGDAFAQVCHGGRLHGLNASGRAPLALDTARLAGLAAMPQRGWDSVTVPGAVSAWSALARRFGRLPLSTVLLPAIRYARDGFPVSPGVAQKWREQVAKLQDQPGFAACYLPGGRAPVAGERFALPALAATLERIGRSGGEDFYRGETASLLDAHARATGGSLRLADLHAHQAEWVEPLQARYRALSLAELPPNGQGAVALFALGVLAHHDLARHGPDSVASLHLQIEAIKLAFAEIGPLIGDGPAALAAVQAGLAPARLAAAAARLRSDAAADTGHRFGPLAGTVYLAAGDRDGMMVSLIQSNYMGFGSGVAVPAAGVSLQNRGACFSTDPASPAFIRAGARPFHTILPGFAFDADGQPMAFGATGGTFQPQGHVQMMVRLQDHGQDLQAIVDAPRFKVGAGRAVHLEPGFPPGVAQGLAALGHDVVEMDRSTWDFGGMQMLRRAGNAYAGACDARRDSHAAVR</sequence>
<keyword evidence="2" id="KW-1185">Reference proteome</keyword>
<dbReference type="Proteomes" id="UP000177515">
    <property type="component" value="Chromosome 2"/>
</dbReference>
<dbReference type="SUPFAM" id="SSF56235">
    <property type="entry name" value="N-terminal nucleophile aminohydrolases (Ntn hydrolases)"/>
    <property type="match status" value="1"/>
</dbReference>
<dbReference type="EMBL" id="CP017755">
    <property type="protein sequence ID" value="AOZ09096.1"/>
    <property type="molecule type" value="Genomic_DNA"/>
</dbReference>
<dbReference type="PANTHER" id="PTHR43881">
    <property type="entry name" value="GAMMA-GLUTAMYLTRANSPEPTIDASE (AFU_ORTHOLOGUE AFUA_4G13580)"/>
    <property type="match status" value="1"/>
</dbReference>
<proteinExistence type="predicted"/>
<protein>
    <recommendedName>
        <fullName evidence="3">Gamma-glutamyltransferase</fullName>
    </recommendedName>
</protein>
<organism evidence="1 2">
    <name type="scientific">Cupriavidus malaysiensis</name>
    <dbReference type="NCBI Taxonomy" id="367825"/>
    <lineage>
        <taxon>Bacteria</taxon>
        <taxon>Pseudomonadati</taxon>
        <taxon>Pseudomonadota</taxon>
        <taxon>Betaproteobacteria</taxon>
        <taxon>Burkholderiales</taxon>
        <taxon>Burkholderiaceae</taxon>
        <taxon>Cupriavidus</taxon>
    </lineage>
</organism>
<evidence type="ECO:0000313" key="2">
    <source>
        <dbReference type="Proteomes" id="UP000177515"/>
    </source>
</evidence>
<evidence type="ECO:0000313" key="1">
    <source>
        <dbReference type="EMBL" id="AOZ09096.1"/>
    </source>
</evidence>
<evidence type="ECO:0008006" key="3">
    <source>
        <dbReference type="Google" id="ProtNLM"/>
    </source>
</evidence>